<dbReference type="Proteomes" id="UP000324091">
    <property type="component" value="Chromosome 14"/>
</dbReference>
<comment type="caution">
    <text evidence="4">The sequence shown here is derived from an EMBL/GenBank/DDBJ whole genome shotgun (WGS) entry which is preliminary data.</text>
</comment>
<protein>
    <submittedName>
        <fullName evidence="4">BICD family-like cargo adapter 1</fullName>
    </submittedName>
</protein>
<dbReference type="GO" id="GO:0055107">
    <property type="term" value="P:Golgi to secretory granule transport"/>
    <property type="evidence" value="ECO:0007669"/>
    <property type="project" value="TreeGrafter"/>
</dbReference>
<feature type="region of interest" description="Disordered" evidence="3">
    <location>
        <begin position="53"/>
        <end position="158"/>
    </location>
</feature>
<feature type="compositionally biased region" description="Basic and acidic residues" evidence="3">
    <location>
        <begin position="106"/>
        <end position="117"/>
    </location>
</feature>
<evidence type="ECO:0000256" key="3">
    <source>
        <dbReference type="SAM" id="MobiDB-lite"/>
    </source>
</evidence>
<keyword evidence="5" id="KW-1185">Reference proteome</keyword>
<feature type="compositionally biased region" description="Basic and acidic residues" evidence="3">
    <location>
        <begin position="419"/>
        <end position="441"/>
    </location>
</feature>
<evidence type="ECO:0000313" key="4">
    <source>
        <dbReference type="EMBL" id="TWW75072.1"/>
    </source>
</evidence>
<dbReference type="InterPro" id="IPR051149">
    <property type="entry name" value="Spindly/BICDR_Dynein_Adapter"/>
</dbReference>
<feature type="coiled-coil region" evidence="2">
    <location>
        <begin position="172"/>
        <end position="199"/>
    </location>
</feature>
<evidence type="ECO:0000313" key="5">
    <source>
        <dbReference type="Proteomes" id="UP000324091"/>
    </source>
</evidence>
<sequence length="452" mass="50083">MAHSLSSFSALNERLRPRLSASDRLYSSLYRMEYGYAGSLKPLPSTYRQTILPRTPEPEVSEASADPEEPREDAAPEASTAEEACTEPSQLTEIDKISEEPDDEDSRMSPSEEKDIPGELVSKVTDASTQSSTAKPDTSLESSYIDGTLPDLVRSGRPLGRRRTLGHVSETLQEVRREVELSRKRSIKLKAQVDQLQKKQEGQGWSQHRERVAEEVLSVLRLLSPLTDPEWSLPEPSHGQNRLDVALTQLQNVARKLAMSHTTEVKSGTGAEDSGVLQQALYDRDEALEKKKAMEAELLRSKTELMLLNNQLLEAVQKRLELSLELEAWKEDVQLILNQQVLSQQQQAEQTQKKSSRMGILRRHNKPPIQRPSAAGSSAPAAPASTSNHAFNSGSAGSAAPAQNSPPLQHQPPPSTQRNWRDKLRMGRPGRPVEQESRGGKADSSFQVISLD</sequence>
<proteinExistence type="predicted"/>
<evidence type="ECO:0000256" key="1">
    <source>
        <dbReference type="ARBA" id="ARBA00023054"/>
    </source>
</evidence>
<dbReference type="GO" id="GO:0047496">
    <property type="term" value="P:vesicle transport along microtubule"/>
    <property type="evidence" value="ECO:0007669"/>
    <property type="project" value="TreeGrafter"/>
</dbReference>
<accession>A0A5C6P5T1</accession>
<reference evidence="4 5" key="1">
    <citation type="submission" date="2019-04" db="EMBL/GenBank/DDBJ databases">
        <title>Chromosome genome assembly for Takifugu flavidus.</title>
        <authorList>
            <person name="Xiao S."/>
        </authorList>
    </citation>
    <scope>NUCLEOTIDE SEQUENCE [LARGE SCALE GENOMIC DNA]</scope>
    <source>
        <strain evidence="4">HTHZ2018</strain>
        <tissue evidence="4">Muscle</tissue>
    </source>
</reference>
<dbReference type="PANTHER" id="PTHR32123">
    <property type="entry name" value="BICD FAMILY-LIKE CARGO ADAPTER"/>
    <property type="match status" value="1"/>
</dbReference>
<feature type="compositionally biased region" description="Low complexity" evidence="3">
    <location>
        <begin position="372"/>
        <end position="387"/>
    </location>
</feature>
<gene>
    <name evidence="4" type="ORF">D4764_14G0010750</name>
</gene>
<organism evidence="4 5">
    <name type="scientific">Takifugu flavidus</name>
    <name type="common">sansaifugu</name>
    <dbReference type="NCBI Taxonomy" id="433684"/>
    <lineage>
        <taxon>Eukaryota</taxon>
        <taxon>Metazoa</taxon>
        <taxon>Chordata</taxon>
        <taxon>Craniata</taxon>
        <taxon>Vertebrata</taxon>
        <taxon>Euteleostomi</taxon>
        <taxon>Actinopterygii</taxon>
        <taxon>Neopterygii</taxon>
        <taxon>Teleostei</taxon>
        <taxon>Neoteleostei</taxon>
        <taxon>Acanthomorphata</taxon>
        <taxon>Eupercaria</taxon>
        <taxon>Tetraodontiformes</taxon>
        <taxon>Tetradontoidea</taxon>
        <taxon>Tetraodontidae</taxon>
        <taxon>Takifugu</taxon>
    </lineage>
</organism>
<name>A0A5C6P5T1_9TELE</name>
<evidence type="ECO:0000256" key="2">
    <source>
        <dbReference type="SAM" id="Coils"/>
    </source>
</evidence>
<dbReference type="EMBL" id="RHFK02000006">
    <property type="protein sequence ID" value="TWW75072.1"/>
    <property type="molecule type" value="Genomic_DNA"/>
</dbReference>
<feature type="region of interest" description="Disordered" evidence="3">
    <location>
        <begin position="347"/>
        <end position="452"/>
    </location>
</feature>
<keyword evidence="1 2" id="KW-0175">Coiled coil</keyword>
<feature type="compositionally biased region" description="Basic residues" evidence="3">
    <location>
        <begin position="354"/>
        <end position="366"/>
    </location>
</feature>
<feature type="coiled-coil region" evidence="2">
    <location>
        <begin position="277"/>
        <end position="311"/>
    </location>
</feature>
<dbReference type="AlphaFoldDB" id="A0A5C6P5T1"/>
<dbReference type="PANTHER" id="PTHR32123:SF10">
    <property type="entry name" value="BICD FAMILY-LIKE CARGO ADAPTER 1-RELATED"/>
    <property type="match status" value="1"/>
</dbReference>
<feature type="compositionally biased region" description="Polar residues" evidence="3">
    <location>
        <begin position="125"/>
        <end position="142"/>
    </location>
</feature>
<feature type="compositionally biased region" description="Polar residues" evidence="3">
    <location>
        <begin position="388"/>
        <end position="408"/>
    </location>
</feature>